<reference evidence="2 3" key="1">
    <citation type="submission" date="2022-10" db="EMBL/GenBank/DDBJ databases">
        <title>The complete genomes of actinobacterial strains from the NBC collection.</title>
        <authorList>
            <person name="Joergensen T.S."/>
            <person name="Alvarez Arevalo M."/>
            <person name="Sterndorff E.B."/>
            <person name="Faurdal D."/>
            <person name="Vuksanovic O."/>
            <person name="Mourched A.-S."/>
            <person name="Charusanti P."/>
            <person name="Shaw S."/>
            <person name="Blin K."/>
            <person name="Weber T."/>
        </authorList>
    </citation>
    <scope>NUCLEOTIDE SEQUENCE [LARGE SCALE GENOMIC DNA]</scope>
    <source>
        <strain evidence="2 3">NBC_00123</strain>
    </source>
</reference>
<dbReference type="Proteomes" id="UP001622594">
    <property type="component" value="Chromosome"/>
</dbReference>
<gene>
    <name evidence="2" type="ORF">OG814_13435</name>
</gene>
<accession>A0ABZ1LRF7</accession>
<keyword evidence="3" id="KW-1185">Reference proteome</keyword>
<evidence type="ECO:0000256" key="1">
    <source>
        <dbReference type="SAM" id="MobiDB-lite"/>
    </source>
</evidence>
<name>A0ABZ1LRF7_9ACTN</name>
<evidence type="ECO:0000313" key="2">
    <source>
        <dbReference type="EMBL" id="WTR75400.1"/>
    </source>
</evidence>
<evidence type="ECO:0000313" key="3">
    <source>
        <dbReference type="Proteomes" id="UP001622594"/>
    </source>
</evidence>
<dbReference type="EMBL" id="CP108188">
    <property type="protein sequence ID" value="WTR75400.1"/>
    <property type="molecule type" value="Genomic_DNA"/>
</dbReference>
<sequence length="216" mass="22684">MRRKPSRIPFRPLRSHSFGGERRAFRFGPRLRAAEAGAFEAGHLIAPLSAHRPFLTEVGGSGAGPYRGLLPTDRCRLFSGPRPSAPDRPGTAGVTRAPGTPGPAGIRTPDTPGLPAAPYGFTCASPSERGRGRFPLVVEAGCPDPRPAGVTGPPTARVITGDADGFREPNVSSARDSLSRYGRWLAPPADGRDDRAPEPAFSSPRRPSPGAPAGMH</sequence>
<proteinExistence type="predicted"/>
<organism evidence="2 3">
    <name type="scientific">Streptomyces zaomyceticus</name>
    <dbReference type="NCBI Taxonomy" id="68286"/>
    <lineage>
        <taxon>Bacteria</taxon>
        <taxon>Bacillati</taxon>
        <taxon>Actinomycetota</taxon>
        <taxon>Actinomycetes</taxon>
        <taxon>Kitasatosporales</taxon>
        <taxon>Streptomycetaceae</taxon>
        <taxon>Streptomyces</taxon>
    </lineage>
</organism>
<protein>
    <submittedName>
        <fullName evidence="2">SMI1/KNR4 family protein</fullName>
    </submittedName>
</protein>
<feature type="region of interest" description="Disordered" evidence="1">
    <location>
        <begin position="80"/>
        <end position="105"/>
    </location>
</feature>
<feature type="region of interest" description="Disordered" evidence="1">
    <location>
        <begin position="144"/>
        <end position="216"/>
    </location>
</feature>